<dbReference type="AlphaFoldDB" id="A0A7S3CXQ2"/>
<proteinExistence type="predicted"/>
<sequence length="461" mass="49648">MWKEGKSIVTVQMIGTEAFQFLPLLALPGFFRATPHSTGGRRVYYSSALMVPSNDIFSFDLWPRAFAGMQAERDPSQYWHRREWIGTMQCEAHDVKVVCGSQLPHLREAGVVTFTHFVDAVTALRNRNGRCGCTPVPVQAVATSRLAKPADGGFGEVVEELDVQGGPVERSKRRSTIGNAEDADEEEENSFRPARPALFTSSSSSNLNTDGRGQRASDNDSSVGNVIVLIGELVIKKVGQAGPLRRFVMTLQLSNGDEISCEDLASASFSCNDAVFIIVTRVSAEGDGRGKSSPFKVDATDTLWPLEGAARDGGADVALLLLPASDTLPTADARADLRRDSPPSTPGNGSASSGSREGEEMRRRRESDDEGIGEEEGVLIATLPTYLCGNALGGIAVKETVKTISDPHKGFLCNIVGNSSAKITCDLDLRQFRWGVEGWGGPSLEGSLRNLDMFGFDPTLM</sequence>
<feature type="compositionally biased region" description="Basic and acidic residues" evidence="1">
    <location>
        <begin position="356"/>
        <end position="367"/>
    </location>
</feature>
<feature type="region of interest" description="Disordered" evidence="1">
    <location>
        <begin position="334"/>
        <end position="375"/>
    </location>
</feature>
<feature type="region of interest" description="Disordered" evidence="1">
    <location>
        <begin position="163"/>
        <end position="220"/>
    </location>
</feature>
<gene>
    <name evidence="2" type="ORF">PBIL07802_LOCUS1739</name>
</gene>
<evidence type="ECO:0000256" key="1">
    <source>
        <dbReference type="SAM" id="MobiDB-lite"/>
    </source>
</evidence>
<protein>
    <submittedName>
        <fullName evidence="2">Uncharacterized protein</fullName>
    </submittedName>
</protein>
<organism evidence="2">
    <name type="scientific">Palpitomonas bilix</name>
    <dbReference type="NCBI Taxonomy" id="652834"/>
    <lineage>
        <taxon>Eukaryota</taxon>
        <taxon>Eukaryota incertae sedis</taxon>
    </lineage>
</organism>
<reference evidence="2" key="1">
    <citation type="submission" date="2021-01" db="EMBL/GenBank/DDBJ databases">
        <authorList>
            <person name="Corre E."/>
            <person name="Pelletier E."/>
            <person name="Niang G."/>
            <person name="Scheremetjew M."/>
            <person name="Finn R."/>
            <person name="Kale V."/>
            <person name="Holt S."/>
            <person name="Cochrane G."/>
            <person name="Meng A."/>
            <person name="Brown T."/>
            <person name="Cohen L."/>
        </authorList>
    </citation>
    <scope>NUCLEOTIDE SEQUENCE</scope>
    <source>
        <strain evidence="2">NIES-2562</strain>
    </source>
</reference>
<accession>A0A7S3CXQ2</accession>
<dbReference type="EMBL" id="HBIB01002651">
    <property type="protein sequence ID" value="CAE0239590.1"/>
    <property type="molecule type" value="Transcribed_RNA"/>
</dbReference>
<evidence type="ECO:0000313" key="2">
    <source>
        <dbReference type="EMBL" id="CAE0239590.1"/>
    </source>
</evidence>
<name>A0A7S3CXQ2_9EUKA</name>